<accession>A0A6N7LLW0</accession>
<evidence type="ECO:0000313" key="2">
    <source>
        <dbReference type="EMBL" id="MQX18281.1"/>
    </source>
</evidence>
<reference evidence="1 4" key="1">
    <citation type="journal article" date="2013" name="Genome Biol.">
        <title>Comparative genomics of the core and accessory genomes of 48 Sinorhizobium strains comprising five genospecies.</title>
        <authorList>
            <person name="Sugawara M."/>
            <person name="Epstein B."/>
            <person name="Badgley B.D."/>
            <person name="Unno T."/>
            <person name="Xu L."/>
            <person name="Reese J."/>
            <person name="Gyaneshwar P."/>
            <person name="Denny R."/>
            <person name="Mudge J."/>
            <person name="Bharti A.K."/>
            <person name="Farmer A.D."/>
            <person name="May G.D."/>
            <person name="Woodward J.E."/>
            <person name="Medigue C."/>
            <person name="Vallenet D."/>
            <person name="Lajus A."/>
            <person name="Rouy Z."/>
            <person name="Martinez-Vaz B."/>
            <person name="Tiffin P."/>
            <person name="Young N.D."/>
            <person name="Sadowsky M.J."/>
        </authorList>
    </citation>
    <scope>NUCLEOTIDE SEQUENCE [LARGE SCALE GENOMIC DNA]</scope>
    <source>
        <strain evidence="1 4">USDA4894</strain>
    </source>
</reference>
<protein>
    <submittedName>
        <fullName evidence="1">DUF982 domain-containing protein</fullName>
    </submittedName>
</protein>
<dbReference type="EMBL" id="WITC01000135">
    <property type="protein sequence ID" value="MQX19246.1"/>
    <property type="molecule type" value="Genomic_DNA"/>
</dbReference>
<evidence type="ECO:0000313" key="1">
    <source>
        <dbReference type="EMBL" id="MQX17825.1"/>
    </source>
</evidence>
<evidence type="ECO:0000313" key="3">
    <source>
        <dbReference type="EMBL" id="MQX19246.1"/>
    </source>
</evidence>
<proteinExistence type="predicted"/>
<name>A0A6N7LLW0_SINTE</name>
<gene>
    <name evidence="1" type="ORF">GHK62_24675</name>
    <name evidence="2" type="ORF">GHK62_27215</name>
    <name evidence="3" type="ORF">GHK62_32375</name>
</gene>
<sequence>MEHDRFRHPVSIFVGLGFPAEIHGVSEAYTWLNEWPPSKRNPTHAIALNACKAALAGEIDAETARTALVACARRANLLAPDTGTIVGANRPTQSTLYRRPVAAKGSFARGGEIVPYAIGRGTLSDRDNFTR</sequence>
<dbReference type="Proteomes" id="UP000439983">
    <property type="component" value="Unassembled WGS sequence"/>
</dbReference>
<dbReference type="Pfam" id="PF06169">
    <property type="entry name" value="DUF982"/>
    <property type="match status" value="1"/>
</dbReference>
<organism evidence="1 4">
    <name type="scientific">Sinorhizobium terangae</name>
    <dbReference type="NCBI Taxonomy" id="110322"/>
    <lineage>
        <taxon>Bacteria</taxon>
        <taxon>Pseudomonadati</taxon>
        <taxon>Pseudomonadota</taxon>
        <taxon>Alphaproteobacteria</taxon>
        <taxon>Hyphomicrobiales</taxon>
        <taxon>Rhizobiaceae</taxon>
        <taxon>Sinorhizobium/Ensifer group</taxon>
        <taxon>Sinorhizobium</taxon>
    </lineage>
</organism>
<dbReference type="Gene3D" id="6.10.250.730">
    <property type="match status" value="1"/>
</dbReference>
<dbReference type="OrthoDB" id="8388069at2"/>
<evidence type="ECO:0000313" key="4">
    <source>
        <dbReference type="Proteomes" id="UP000439983"/>
    </source>
</evidence>
<dbReference type="EMBL" id="WITC01000119">
    <property type="protein sequence ID" value="MQX18281.1"/>
    <property type="molecule type" value="Genomic_DNA"/>
</dbReference>
<keyword evidence="4" id="KW-1185">Reference proteome</keyword>
<comment type="caution">
    <text evidence="1">The sequence shown here is derived from an EMBL/GenBank/DDBJ whole genome shotgun (WGS) entry which is preliminary data.</text>
</comment>
<dbReference type="EMBL" id="WITC01000106">
    <property type="protein sequence ID" value="MQX17825.1"/>
    <property type="molecule type" value="Genomic_DNA"/>
</dbReference>
<dbReference type="InterPro" id="IPR010385">
    <property type="entry name" value="DUF982"/>
</dbReference>
<dbReference type="AlphaFoldDB" id="A0A6N7LLW0"/>